<dbReference type="EMBL" id="LS483460">
    <property type="protein sequence ID" value="SQH99125.1"/>
    <property type="molecule type" value="Genomic_DNA"/>
</dbReference>
<dbReference type="Proteomes" id="UP000249264">
    <property type="component" value="Chromosome 1"/>
</dbReference>
<reference evidence="1 4" key="2">
    <citation type="submission" date="2020-12" db="EMBL/GenBank/DDBJ databases">
        <title>FDA dAtabase for Regulatory Grade micrObial Sequences (FDA-ARGOS): Supporting development and validation of Infectious Disease Dx tests.</title>
        <authorList>
            <person name="Sproer C."/>
            <person name="Gronow S."/>
            <person name="Severitt S."/>
            <person name="Schroder I."/>
            <person name="Tallon L."/>
            <person name="Sadzewicz L."/>
            <person name="Zhao X."/>
            <person name="Boylan J."/>
            <person name="Ott S."/>
            <person name="Bowen H."/>
            <person name="Vavikolanu K."/>
            <person name="Mehta A."/>
            <person name="Aluvathingal J."/>
            <person name="Nadendla S."/>
            <person name="Lowell S."/>
            <person name="Myers T."/>
            <person name="Yan Y."/>
            <person name="Sichtig H."/>
        </authorList>
    </citation>
    <scope>NUCLEOTIDE SEQUENCE [LARGE SCALE GENOMIC DNA]</scope>
    <source>
        <strain evidence="1 4">FDAARGOS_894</strain>
    </source>
</reference>
<gene>
    <name evidence="1" type="ORF">I6G51_11140</name>
    <name evidence="2" type="ORF">NCTC10288_00656</name>
</gene>
<organism evidence="2 3">
    <name type="scientific">Corynebacterium minutissimum</name>
    <dbReference type="NCBI Taxonomy" id="38301"/>
    <lineage>
        <taxon>Bacteria</taxon>
        <taxon>Bacillati</taxon>
        <taxon>Actinomycetota</taxon>
        <taxon>Actinomycetes</taxon>
        <taxon>Mycobacteriales</taxon>
        <taxon>Corynebacteriaceae</taxon>
        <taxon>Corynebacterium</taxon>
    </lineage>
</organism>
<dbReference type="OrthoDB" id="6713581at2"/>
<dbReference type="KEGG" id="cmin:NCTC10288_00656"/>
<dbReference type="Proteomes" id="UP000594905">
    <property type="component" value="Chromosome"/>
</dbReference>
<dbReference type="GO" id="GO:0016740">
    <property type="term" value="F:transferase activity"/>
    <property type="evidence" value="ECO:0007669"/>
    <property type="project" value="UniProtKB-KW"/>
</dbReference>
<sequence length="1315" mass="145636">MTTQNLRALVALDLDISSALNRAWAKGLLSFFHSGGVSIDFLSRSPELGDFEESIAPLCESVIPAHLHVDAESMDRHGVAPRYRARQVVALANTDTYDFVLVQGLWLGRYVAGGKSLQTKLWTICDDFPYLDSTLSPKDLQHIEVIATGSKLLLTGSSNRRSKIESTTPKATSKTRLLPSFHLGLELHDPLDNPPNARAGILYDTVVGLDALSSIDFRSIAYEAMPLKHPPRITLASVNDPKSPELQETLRKTGLIDYPGLQLCAEPAVYCDYVEGSTLLLTPSGLTNPASSYFAQLSKTMGLTRWWPKSPKPKLSDLYAPHSPIKSNKTDFVSTPWYEVFQNDIADYARVPRKEHPTKVLLAGADFKFAGDLVDSLIQRADIDLCVDLFEANAKPQPEKSSALLPWADVVIAEFASYNAIWYSQNLLPHQKLIVHLHGYELLQPWIDELVLENCDKIVFASNFYMQKAIDMKGWPKEKLHVISNSVNFADLDRTKVKEARFHIGLIGIVPILKRPDRAISLLTKLLTSDSRYVLHIKGHVPWDYAWEWKKAAHQDSYRAFYASIANNPDIFSRIVFEPFSPDIGNWMQKIGWMLSPSYRETFHLSAIEGAASGAIPLAWNREGSEEIIGADYNFADTNSVAEFVISTNCSPEAYALASAEAKESVKRYDIPEVRAKWLNLIFSLASEKTSFSEREITVPPHEQQVIDEVLTAAHHRDFDGALGILDDNIPITRDSTSPLKHVEMYFRGLLALDESRFNRFLPTTAKGTEFPQPQQFLLVRGPGPAPESAIRSGLVRYETLIDISIFPAAEQGREVASQQVDANANSLSSRLHIPRQIRFDRGIHFAKSQIVLDAVQQQLTAIVAMGPWWIALPALLAADQLGLKCAWIIDDAGVWDDIELTKDQDQTNNYIAHTVKSLFYRADVRLATEASLTANAPIEDVSACITKGEPHSSGIRSLSWNELPEFLTDSSSSSSSNPELGELETTSTNVSIFVISSSSFISRVQKLYPNAKRLEPEDLLKPVSPLSDAVFVHDSVFEEDDWKESLTPVEPGQSIAINSFFDKCRVSGVPSIFIHSDDSAISYEEINVARKADNVCSPRPDNLTELLKLHPISVKSVHPWMEAVSLDLALSCALRGAGVPVKGSHERTITNENALDEFSESRTSQELDAESQFVPLFDSTNDSITVYFPSSQEPYAHDFLQAQGLPVDWIILKPVSDSDVATSAELCSVILQAALSSDSKGYVCALASLQDAPARTLRRLWANASPEVIVRLLGIDHEPLNSGQNVPSLTLGDLFVPGNVRGNSENKATLRLVE</sequence>
<protein>
    <submittedName>
        <fullName evidence="2">Glycosyl transferases group 1</fullName>
    </submittedName>
    <submittedName>
        <fullName evidence="1">Glycosyltransferase family 4 protein</fullName>
    </submittedName>
</protein>
<name>A0A2X4U937_9CORY</name>
<evidence type="ECO:0000313" key="3">
    <source>
        <dbReference type="Proteomes" id="UP000249264"/>
    </source>
</evidence>
<dbReference type="EMBL" id="CP065689">
    <property type="protein sequence ID" value="QPS59417.1"/>
    <property type="molecule type" value="Genomic_DNA"/>
</dbReference>
<reference evidence="2 3" key="1">
    <citation type="submission" date="2018-06" db="EMBL/GenBank/DDBJ databases">
        <authorList>
            <consortium name="Pathogen Informatics"/>
            <person name="Doyle S."/>
        </authorList>
    </citation>
    <scope>NUCLEOTIDE SEQUENCE [LARGE SCALE GENOMIC DNA]</scope>
    <source>
        <strain evidence="2 3">NCTC10288</strain>
    </source>
</reference>
<dbReference type="SUPFAM" id="SSF53756">
    <property type="entry name" value="UDP-Glycosyltransferase/glycogen phosphorylase"/>
    <property type="match status" value="1"/>
</dbReference>
<proteinExistence type="predicted"/>
<keyword evidence="2" id="KW-0808">Transferase</keyword>
<evidence type="ECO:0000313" key="1">
    <source>
        <dbReference type="EMBL" id="QPS59417.1"/>
    </source>
</evidence>
<accession>A0A2X4U937</accession>
<dbReference type="Gene3D" id="3.40.50.2000">
    <property type="entry name" value="Glycogen Phosphorylase B"/>
    <property type="match status" value="2"/>
</dbReference>
<dbReference type="STRING" id="38301.NX84_10070"/>
<evidence type="ECO:0000313" key="4">
    <source>
        <dbReference type="Proteomes" id="UP000594905"/>
    </source>
</evidence>
<keyword evidence="4" id="KW-1185">Reference proteome</keyword>
<dbReference type="GeneID" id="70782585"/>
<evidence type="ECO:0000313" key="2">
    <source>
        <dbReference type="EMBL" id="SQH99125.1"/>
    </source>
</evidence>
<dbReference type="RefSeq" id="WP_039676331.1">
    <property type="nucleotide sequence ID" value="NZ_CP065689.1"/>
</dbReference>
<dbReference type="CDD" id="cd03801">
    <property type="entry name" value="GT4_PimA-like"/>
    <property type="match status" value="1"/>
</dbReference>